<feature type="chain" id="PRO_5018991081" evidence="1">
    <location>
        <begin position="22"/>
        <end position="246"/>
    </location>
</feature>
<gene>
    <name evidence="3" type="ORF">DENIS_3401</name>
</gene>
<keyword evidence="1" id="KW-0732">Signal</keyword>
<dbReference type="PANTHER" id="PTHR38834:SF3">
    <property type="entry name" value="SOLUTE-BINDING PROTEIN FAMILY 3_N-TERMINAL DOMAIN-CONTAINING PROTEIN"/>
    <property type="match status" value="1"/>
</dbReference>
<dbReference type="PANTHER" id="PTHR38834">
    <property type="entry name" value="PERIPLASMIC SUBSTRATE BINDING PROTEIN FAMILY 3"/>
    <property type="match status" value="1"/>
</dbReference>
<dbReference type="InterPro" id="IPR001638">
    <property type="entry name" value="Solute-binding_3/MltF_N"/>
</dbReference>
<protein>
    <submittedName>
        <fullName evidence="3">Amino acid ABC transporter substrate-binding pro tein</fullName>
    </submittedName>
</protein>
<proteinExistence type="predicted"/>
<dbReference type="Pfam" id="PF00497">
    <property type="entry name" value="SBP_bac_3"/>
    <property type="match status" value="1"/>
</dbReference>
<feature type="domain" description="Solute-binding protein family 3/N-terminal" evidence="2">
    <location>
        <begin position="23"/>
        <end position="246"/>
    </location>
</feature>
<dbReference type="SUPFAM" id="SSF53850">
    <property type="entry name" value="Periplasmic binding protein-like II"/>
    <property type="match status" value="1"/>
</dbReference>
<reference evidence="4" key="1">
    <citation type="submission" date="2017-11" db="EMBL/GenBank/DDBJ databases">
        <authorList>
            <person name="Watanabe M."/>
            <person name="Kojima H."/>
        </authorList>
    </citation>
    <scope>NUCLEOTIDE SEQUENCE [LARGE SCALE GENOMIC DNA]</scope>
    <source>
        <strain evidence="4">Tokyo 01</strain>
    </source>
</reference>
<evidence type="ECO:0000259" key="2">
    <source>
        <dbReference type="SMART" id="SM00062"/>
    </source>
</evidence>
<accession>A0A401FZM2</accession>
<evidence type="ECO:0000313" key="4">
    <source>
        <dbReference type="Proteomes" id="UP000288096"/>
    </source>
</evidence>
<dbReference type="RefSeq" id="WP_124329595.1">
    <property type="nucleotide sequence ID" value="NZ_BEXT01000001.1"/>
</dbReference>
<sequence length="246" mass="28528">MKKIVLMGLLLMTLSYSPALCESLRIVTDYYPPFSYEKNGEIKGISSQIVKAVLKEAGMEATISQYPFKRAYTMTRRGKNIFEYCVVRTPEREPLFQWIGIVGPAVQVLFTSENKNIQIRKPEDLRNYKIGTVLEDVVDQYLSSRKDELDLQLDRISDYKLNMKKLMKGRFDLWGGNKLVGIHLAKELGYKETDIKEVYTFSELTDHYYLVTGLETSGEIVQKLRNAFETIHNNGTYQKIIDEYFE</sequence>
<name>A0A401FZM2_9BACT</name>
<comment type="caution">
    <text evidence="3">The sequence shown here is derived from an EMBL/GenBank/DDBJ whole genome shotgun (WGS) entry which is preliminary data.</text>
</comment>
<evidence type="ECO:0000256" key="1">
    <source>
        <dbReference type="SAM" id="SignalP"/>
    </source>
</evidence>
<feature type="signal peptide" evidence="1">
    <location>
        <begin position="1"/>
        <end position="21"/>
    </location>
</feature>
<evidence type="ECO:0000313" key="3">
    <source>
        <dbReference type="EMBL" id="GBC62429.1"/>
    </source>
</evidence>
<keyword evidence="4" id="KW-1185">Reference proteome</keyword>
<dbReference type="SMART" id="SM00062">
    <property type="entry name" value="PBPb"/>
    <property type="match status" value="1"/>
</dbReference>
<organism evidence="3 4">
    <name type="scientific">Desulfonema ishimotonii</name>
    <dbReference type="NCBI Taxonomy" id="45657"/>
    <lineage>
        <taxon>Bacteria</taxon>
        <taxon>Pseudomonadati</taxon>
        <taxon>Thermodesulfobacteriota</taxon>
        <taxon>Desulfobacteria</taxon>
        <taxon>Desulfobacterales</taxon>
        <taxon>Desulfococcaceae</taxon>
        <taxon>Desulfonema</taxon>
    </lineage>
</organism>
<dbReference type="AlphaFoldDB" id="A0A401FZM2"/>
<dbReference type="Gene3D" id="3.40.190.10">
    <property type="entry name" value="Periplasmic binding protein-like II"/>
    <property type="match status" value="2"/>
</dbReference>
<dbReference type="OrthoDB" id="8594082at2"/>
<dbReference type="Proteomes" id="UP000288096">
    <property type="component" value="Unassembled WGS sequence"/>
</dbReference>
<dbReference type="EMBL" id="BEXT01000001">
    <property type="protein sequence ID" value="GBC62429.1"/>
    <property type="molecule type" value="Genomic_DNA"/>
</dbReference>
<reference evidence="4" key="2">
    <citation type="submission" date="2019-01" db="EMBL/GenBank/DDBJ databases">
        <title>Genome sequence of Desulfonema ishimotonii strain Tokyo 01.</title>
        <authorList>
            <person name="Fukui M."/>
        </authorList>
    </citation>
    <scope>NUCLEOTIDE SEQUENCE [LARGE SCALE GENOMIC DNA]</scope>
    <source>
        <strain evidence="4">Tokyo 01</strain>
    </source>
</reference>